<proteinExistence type="predicted"/>
<dbReference type="AlphaFoldDB" id="A0A8S1IWY5"/>
<dbReference type="InterPro" id="IPR038564">
    <property type="entry name" value="Maf1_sf"/>
</dbReference>
<organism evidence="2 3">
    <name type="scientific">Ostreobium quekettii</name>
    <dbReference type="NCBI Taxonomy" id="121088"/>
    <lineage>
        <taxon>Eukaryota</taxon>
        <taxon>Viridiplantae</taxon>
        <taxon>Chlorophyta</taxon>
        <taxon>core chlorophytes</taxon>
        <taxon>Ulvophyceae</taxon>
        <taxon>TCBD clade</taxon>
        <taxon>Bryopsidales</taxon>
        <taxon>Ostreobineae</taxon>
        <taxon>Ostreobiaceae</taxon>
        <taxon>Ostreobium</taxon>
    </lineage>
</organism>
<evidence type="ECO:0000256" key="1">
    <source>
        <dbReference type="SAM" id="MobiDB-lite"/>
    </source>
</evidence>
<dbReference type="PANTHER" id="PTHR22504">
    <property type="entry name" value="REPRESSOR OF RNA POLYMERASE III TRANSCRIPTION MAF1"/>
    <property type="match status" value="1"/>
</dbReference>
<evidence type="ECO:0000313" key="2">
    <source>
        <dbReference type="EMBL" id="CAD7698397.1"/>
    </source>
</evidence>
<sequence>KLAGFDKKLSRSLDEDLQMESPPSILAESPVGPLGESASRKTLIYLILTLNHAFPDYDFSQLRAHHFKRESDLGPLEETIERHLSEITKVWESTPDVGELSFVESIRKAIDESVELKSCEVYRYRPDVDTDLFDDEGVLWSFTYFFYNRKLKRILMLSCRGVSKNARRKSTTLHSDSSETESEVDYGMASEMDV</sequence>
<dbReference type="Proteomes" id="UP000708148">
    <property type="component" value="Unassembled WGS sequence"/>
</dbReference>
<reference evidence="2" key="1">
    <citation type="submission" date="2020-12" db="EMBL/GenBank/DDBJ databases">
        <authorList>
            <person name="Iha C."/>
        </authorList>
    </citation>
    <scope>NUCLEOTIDE SEQUENCE</scope>
</reference>
<feature type="compositionally biased region" description="Basic and acidic residues" evidence="1">
    <location>
        <begin position="1"/>
        <end position="14"/>
    </location>
</feature>
<dbReference type="PIRSF" id="PIRSF037240">
    <property type="entry name" value="RNA_polIII_Trep_MAF1"/>
    <property type="match status" value="1"/>
</dbReference>
<accession>A0A8S1IWY5</accession>
<name>A0A8S1IWY5_9CHLO</name>
<evidence type="ECO:0008006" key="4">
    <source>
        <dbReference type="Google" id="ProtNLM"/>
    </source>
</evidence>
<dbReference type="InterPro" id="IPR015257">
    <property type="entry name" value="Maf1"/>
</dbReference>
<dbReference type="OrthoDB" id="277029at2759"/>
<gene>
    <name evidence="2" type="ORF">OSTQU699_LOCUS3758</name>
</gene>
<dbReference type="Gene3D" id="3.40.1000.50">
    <property type="entry name" value="Repressor of RNA polymerase III transcription Maf1"/>
    <property type="match status" value="1"/>
</dbReference>
<comment type="caution">
    <text evidence="2">The sequence shown here is derived from an EMBL/GenBank/DDBJ whole genome shotgun (WGS) entry which is preliminary data.</text>
</comment>
<protein>
    <recommendedName>
        <fullName evidence="4">Repressor of RNA polymerase III transcription</fullName>
    </recommendedName>
</protein>
<dbReference type="GO" id="GO:0005634">
    <property type="term" value="C:nucleus"/>
    <property type="evidence" value="ECO:0007669"/>
    <property type="project" value="TreeGrafter"/>
</dbReference>
<dbReference type="GO" id="GO:0016480">
    <property type="term" value="P:negative regulation of transcription by RNA polymerase III"/>
    <property type="evidence" value="ECO:0007669"/>
    <property type="project" value="InterPro"/>
</dbReference>
<dbReference type="PANTHER" id="PTHR22504:SF0">
    <property type="entry name" value="REPRESSOR OF RNA POLYMERASE III TRANSCRIPTION MAF1 HOMOLOG"/>
    <property type="match status" value="1"/>
</dbReference>
<keyword evidence="3" id="KW-1185">Reference proteome</keyword>
<feature type="region of interest" description="Disordered" evidence="1">
    <location>
        <begin position="168"/>
        <end position="194"/>
    </location>
</feature>
<dbReference type="Pfam" id="PF09174">
    <property type="entry name" value="Maf1"/>
    <property type="match status" value="1"/>
</dbReference>
<dbReference type="EMBL" id="CAJHUC010000820">
    <property type="protein sequence ID" value="CAD7698397.1"/>
    <property type="molecule type" value="Genomic_DNA"/>
</dbReference>
<evidence type="ECO:0000313" key="3">
    <source>
        <dbReference type="Proteomes" id="UP000708148"/>
    </source>
</evidence>
<feature type="non-terminal residue" evidence="2">
    <location>
        <position position="1"/>
    </location>
</feature>
<dbReference type="GO" id="GO:0000994">
    <property type="term" value="F:RNA polymerase III core binding"/>
    <property type="evidence" value="ECO:0007669"/>
    <property type="project" value="TreeGrafter"/>
</dbReference>
<feature type="region of interest" description="Disordered" evidence="1">
    <location>
        <begin position="1"/>
        <end position="32"/>
    </location>
</feature>